<reference evidence="4" key="1">
    <citation type="journal article" date="2019" name="Int. J. Syst. Evol. Microbiol.">
        <title>The Global Catalogue of Microorganisms (GCM) 10K type strain sequencing project: providing services to taxonomists for standard genome sequencing and annotation.</title>
        <authorList>
            <consortium name="The Broad Institute Genomics Platform"/>
            <consortium name="The Broad Institute Genome Sequencing Center for Infectious Disease"/>
            <person name="Wu L."/>
            <person name="Ma J."/>
        </authorList>
    </citation>
    <scope>NUCLEOTIDE SEQUENCE [LARGE SCALE GENOMIC DNA]</scope>
    <source>
        <strain evidence="4">JCM 18326</strain>
    </source>
</reference>
<feature type="domain" description="Signal transduction histidine kinase internal region" evidence="2">
    <location>
        <begin position="155"/>
        <end position="232"/>
    </location>
</feature>
<feature type="transmembrane region" description="Helical" evidence="1">
    <location>
        <begin position="71"/>
        <end position="94"/>
    </location>
</feature>
<dbReference type="InterPro" id="IPR010559">
    <property type="entry name" value="Sig_transdc_His_kin_internal"/>
</dbReference>
<organism evidence="3 4">
    <name type="scientific">Algivirga pacifica</name>
    <dbReference type="NCBI Taxonomy" id="1162670"/>
    <lineage>
        <taxon>Bacteria</taxon>
        <taxon>Pseudomonadati</taxon>
        <taxon>Bacteroidota</taxon>
        <taxon>Cytophagia</taxon>
        <taxon>Cytophagales</taxon>
        <taxon>Flammeovirgaceae</taxon>
        <taxon>Algivirga</taxon>
    </lineage>
</organism>
<comment type="caution">
    <text evidence="3">The sequence shown here is derived from an EMBL/GenBank/DDBJ whole genome shotgun (WGS) entry which is preliminary data.</text>
</comment>
<keyword evidence="1" id="KW-0472">Membrane</keyword>
<keyword evidence="3" id="KW-0418">Kinase</keyword>
<proteinExistence type="predicted"/>
<feature type="transmembrane region" description="Helical" evidence="1">
    <location>
        <begin position="12"/>
        <end position="29"/>
    </location>
</feature>
<accession>A0ABP9D8A4</accession>
<evidence type="ECO:0000313" key="4">
    <source>
        <dbReference type="Proteomes" id="UP001500298"/>
    </source>
</evidence>
<evidence type="ECO:0000256" key="1">
    <source>
        <dbReference type="SAM" id="Phobius"/>
    </source>
</evidence>
<sequence length="352" mass="41050">MKLKERHVTYHILFWIVYFTLNTLRWGAYFNSYSYSFNSNLLGFSIHISLAYFHAYFLLPKFIPNKKYGLYVLSLLSSLAVMLSLKLVLTYLFINQNVWPEASSQQQILGFSHVMELVLGELYVMGITTSIKLTIDWIQQQQKNRALERQQMETELNLLKSQIQPHFFFNTLNNLYSLTLVNSPMASETVLKLSELMSYMLYQKKQKVALSEEIRYIQHYLDLEKLRFGNRLKLDFEINGDLSAYEVTPLIFLPFIENTFKHGTKNRINNININMKLDLTKKSITFTCENPIPSKTNEHAFLEANTNSSFIKGGLGIQNAKRRLDLLYSDKYELDISESSDIYKVTLKLPST</sequence>
<dbReference type="PANTHER" id="PTHR34220:SF7">
    <property type="entry name" value="SENSOR HISTIDINE KINASE YPDA"/>
    <property type="match status" value="1"/>
</dbReference>
<keyword evidence="3" id="KW-0808">Transferase</keyword>
<protein>
    <submittedName>
        <fullName evidence="3">Histidine kinase</fullName>
    </submittedName>
</protein>
<dbReference type="Proteomes" id="UP001500298">
    <property type="component" value="Unassembled WGS sequence"/>
</dbReference>
<keyword evidence="1" id="KW-0812">Transmembrane</keyword>
<evidence type="ECO:0000259" key="2">
    <source>
        <dbReference type="Pfam" id="PF06580"/>
    </source>
</evidence>
<dbReference type="GO" id="GO:0016301">
    <property type="term" value="F:kinase activity"/>
    <property type="evidence" value="ECO:0007669"/>
    <property type="project" value="UniProtKB-KW"/>
</dbReference>
<keyword evidence="4" id="KW-1185">Reference proteome</keyword>
<feature type="transmembrane region" description="Helical" evidence="1">
    <location>
        <begin position="41"/>
        <end position="59"/>
    </location>
</feature>
<dbReference type="PANTHER" id="PTHR34220">
    <property type="entry name" value="SENSOR HISTIDINE KINASE YPDA"/>
    <property type="match status" value="1"/>
</dbReference>
<dbReference type="EMBL" id="BAABJX010000024">
    <property type="protein sequence ID" value="GAA4831946.1"/>
    <property type="molecule type" value="Genomic_DNA"/>
</dbReference>
<name>A0ABP9D8A4_9BACT</name>
<gene>
    <name evidence="3" type="ORF">GCM10023331_16520</name>
</gene>
<keyword evidence="1" id="KW-1133">Transmembrane helix</keyword>
<evidence type="ECO:0000313" key="3">
    <source>
        <dbReference type="EMBL" id="GAA4831946.1"/>
    </source>
</evidence>
<dbReference type="InterPro" id="IPR050640">
    <property type="entry name" value="Bact_2-comp_sensor_kinase"/>
</dbReference>
<dbReference type="Pfam" id="PF06580">
    <property type="entry name" value="His_kinase"/>
    <property type="match status" value="1"/>
</dbReference>